<keyword evidence="1" id="KW-0472">Membrane</keyword>
<feature type="transmembrane region" description="Helical" evidence="1">
    <location>
        <begin position="83"/>
        <end position="101"/>
    </location>
</feature>
<organism evidence="2 3">
    <name type="scientific">Pontibacter locisalis</name>
    <dbReference type="NCBI Taxonomy" id="1719035"/>
    <lineage>
        <taxon>Bacteria</taxon>
        <taxon>Pseudomonadati</taxon>
        <taxon>Bacteroidota</taxon>
        <taxon>Cytophagia</taxon>
        <taxon>Cytophagales</taxon>
        <taxon>Hymenobacteraceae</taxon>
        <taxon>Pontibacter</taxon>
    </lineage>
</organism>
<proteinExistence type="predicted"/>
<evidence type="ECO:0000313" key="2">
    <source>
        <dbReference type="EMBL" id="MFD2514078.1"/>
    </source>
</evidence>
<reference evidence="3" key="1">
    <citation type="journal article" date="2019" name="Int. J. Syst. Evol. Microbiol.">
        <title>The Global Catalogue of Microorganisms (GCM) 10K type strain sequencing project: providing services to taxonomists for standard genome sequencing and annotation.</title>
        <authorList>
            <consortium name="The Broad Institute Genomics Platform"/>
            <consortium name="The Broad Institute Genome Sequencing Center for Infectious Disease"/>
            <person name="Wu L."/>
            <person name="Ma J."/>
        </authorList>
    </citation>
    <scope>NUCLEOTIDE SEQUENCE [LARGE SCALE GENOMIC DNA]</scope>
    <source>
        <strain evidence="3">KCTC 42498</strain>
    </source>
</reference>
<gene>
    <name evidence="2" type="ORF">ACFSRY_09390</name>
</gene>
<evidence type="ECO:0000313" key="3">
    <source>
        <dbReference type="Proteomes" id="UP001597544"/>
    </source>
</evidence>
<accession>A0ABW5IKW9</accession>
<keyword evidence="1" id="KW-1133">Transmembrane helix</keyword>
<keyword evidence="1" id="KW-0812">Transmembrane</keyword>
<dbReference type="RefSeq" id="WP_377505909.1">
    <property type="nucleotide sequence ID" value="NZ_JBHULU010000012.1"/>
</dbReference>
<dbReference type="Proteomes" id="UP001597544">
    <property type="component" value="Unassembled WGS sequence"/>
</dbReference>
<feature type="transmembrane region" description="Helical" evidence="1">
    <location>
        <begin position="50"/>
        <end position="71"/>
    </location>
</feature>
<dbReference type="EMBL" id="JBHULU010000012">
    <property type="protein sequence ID" value="MFD2514078.1"/>
    <property type="molecule type" value="Genomic_DNA"/>
</dbReference>
<feature type="transmembrane region" description="Helical" evidence="1">
    <location>
        <begin position="12"/>
        <end position="30"/>
    </location>
</feature>
<evidence type="ECO:0000256" key="1">
    <source>
        <dbReference type="SAM" id="Phobius"/>
    </source>
</evidence>
<name>A0ABW5IKW9_9BACT</name>
<comment type="caution">
    <text evidence="2">The sequence shown here is derived from an EMBL/GenBank/DDBJ whole genome shotgun (WGS) entry which is preliminary data.</text>
</comment>
<protein>
    <submittedName>
        <fullName evidence="2">Uncharacterized protein</fullName>
    </submittedName>
</protein>
<keyword evidence="3" id="KW-1185">Reference proteome</keyword>
<sequence>MNNNGKYSSLTWLLYFVVFEALVFIGLRWLLEDLGTSNQLQPENTVVPNWVKAVTFILLYILCLLFVVMLISNFVPSKHRRQLMRWVYLALAGMVVMLFFLF</sequence>